<dbReference type="EMBL" id="MN740792">
    <property type="protein sequence ID" value="QHU11939.1"/>
    <property type="molecule type" value="Genomic_DNA"/>
</dbReference>
<proteinExistence type="predicted"/>
<organism evidence="1">
    <name type="scientific">viral metagenome</name>
    <dbReference type="NCBI Taxonomy" id="1070528"/>
    <lineage>
        <taxon>unclassified sequences</taxon>
        <taxon>metagenomes</taxon>
        <taxon>organismal metagenomes</taxon>
    </lineage>
</organism>
<evidence type="ECO:0000313" key="1">
    <source>
        <dbReference type="EMBL" id="QHU11939.1"/>
    </source>
</evidence>
<sequence length="184" mass="21727">MQPMEDKKCPLCRGDILLEPIRNLWAQDTIDAIKKEMTSMFPFRIHDSVDVESEGHWEHGKITDVVIEKAAYLCELDGESKVVVRFSEVLSRLRPAFTMTPDWRHEEYIVGHPFLEVLLCKENYKGLEACEEMFCLHETIWVPCVVVYYCKKSHYILCVFQQEISEMSDSKWYHIHSKGIRLRR</sequence>
<dbReference type="AlphaFoldDB" id="A0A6C0K2I8"/>
<accession>A0A6C0K2I8</accession>
<reference evidence="1" key="1">
    <citation type="journal article" date="2020" name="Nature">
        <title>Giant virus diversity and host interactions through global metagenomics.</title>
        <authorList>
            <person name="Schulz F."/>
            <person name="Roux S."/>
            <person name="Paez-Espino D."/>
            <person name="Jungbluth S."/>
            <person name="Walsh D.A."/>
            <person name="Denef V.J."/>
            <person name="McMahon K.D."/>
            <person name="Konstantinidis K.T."/>
            <person name="Eloe-Fadrosh E.A."/>
            <person name="Kyrpides N.C."/>
            <person name="Woyke T."/>
        </authorList>
    </citation>
    <scope>NUCLEOTIDE SEQUENCE</scope>
    <source>
        <strain evidence="1">GVMAG-S-1101169-75</strain>
    </source>
</reference>
<protein>
    <submittedName>
        <fullName evidence="1">Uncharacterized protein</fullName>
    </submittedName>
</protein>
<name>A0A6C0K2I8_9ZZZZ</name>